<evidence type="ECO:0000259" key="8">
    <source>
        <dbReference type="PROSITE" id="PS50110"/>
    </source>
</evidence>
<dbReference type="InterPro" id="IPR036388">
    <property type="entry name" value="WH-like_DNA-bd_sf"/>
</dbReference>
<gene>
    <name evidence="10" type="ORF">VQ03_20920</name>
</gene>
<keyword evidence="11" id="KW-1185">Reference proteome</keyword>
<keyword evidence="5" id="KW-0804">Transcription</keyword>
<keyword evidence="3" id="KW-0805">Transcription regulation</keyword>
<feature type="domain" description="Response regulatory" evidence="8">
    <location>
        <begin position="2"/>
        <end position="116"/>
    </location>
</feature>
<dbReference type="GO" id="GO:0000156">
    <property type="term" value="F:phosphorelay response regulator activity"/>
    <property type="evidence" value="ECO:0007669"/>
    <property type="project" value="TreeGrafter"/>
</dbReference>
<dbReference type="InterPro" id="IPR039420">
    <property type="entry name" value="WalR-like"/>
</dbReference>
<evidence type="ECO:0000256" key="1">
    <source>
        <dbReference type="ARBA" id="ARBA00022553"/>
    </source>
</evidence>
<dbReference type="Gene3D" id="1.10.10.10">
    <property type="entry name" value="Winged helix-like DNA-binding domain superfamily/Winged helix DNA-binding domain"/>
    <property type="match status" value="1"/>
</dbReference>
<evidence type="ECO:0000256" key="4">
    <source>
        <dbReference type="ARBA" id="ARBA00023125"/>
    </source>
</evidence>
<proteinExistence type="predicted"/>
<dbReference type="SUPFAM" id="SSF46894">
    <property type="entry name" value="C-terminal effector domain of the bipartite response regulators"/>
    <property type="match status" value="1"/>
</dbReference>
<dbReference type="PATRIC" id="fig|1187852.3.peg.1647"/>
<dbReference type="AlphaFoldDB" id="A0A0J6SRG0"/>
<accession>A0A0J6SRG0</accession>
<dbReference type="Proteomes" id="UP000036449">
    <property type="component" value="Unassembled WGS sequence"/>
</dbReference>
<dbReference type="PANTHER" id="PTHR48111:SF67">
    <property type="entry name" value="TRANSCRIPTIONAL REGULATORY PROTEIN TCTD"/>
    <property type="match status" value="1"/>
</dbReference>
<dbReference type="PROSITE" id="PS51755">
    <property type="entry name" value="OMPR_PHOB"/>
    <property type="match status" value="1"/>
</dbReference>
<dbReference type="GO" id="GO:0000976">
    <property type="term" value="F:transcription cis-regulatory region binding"/>
    <property type="evidence" value="ECO:0007669"/>
    <property type="project" value="TreeGrafter"/>
</dbReference>
<dbReference type="CDD" id="cd00383">
    <property type="entry name" value="trans_reg_C"/>
    <property type="match status" value="1"/>
</dbReference>
<comment type="caution">
    <text evidence="10">The sequence shown here is derived from an EMBL/GenBank/DDBJ whole genome shotgun (WGS) entry which is preliminary data.</text>
</comment>
<name>A0A0J6SRG0_9HYPH</name>
<evidence type="ECO:0000313" key="11">
    <source>
        <dbReference type="Proteomes" id="UP000036449"/>
    </source>
</evidence>
<dbReference type="EMBL" id="LABZ01000152">
    <property type="protein sequence ID" value="KMO36162.1"/>
    <property type="molecule type" value="Genomic_DNA"/>
</dbReference>
<evidence type="ECO:0000256" key="5">
    <source>
        <dbReference type="ARBA" id="ARBA00023163"/>
    </source>
</evidence>
<dbReference type="GO" id="GO:0032993">
    <property type="term" value="C:protein-DNA complex"/>
    <property type="evidence" value="ECO:0007669"/>
    <property type="project" value="TreeGrafter"/>
</dbReference>
<dbReference type="CDD" id="cd17624">
    <property type="entry name" value="REC_OmpR_PmrA-like"/>
    <property type="match status" value="1"/>
</dbReference>
<evidence type="ECO:0000259" key="9">
    <source>
        <dbReference type="PROSITE" id="PS51755"/>
    </source>
</evidence>
<sequence length="221" mass="23448">MRVLVVEDDAALARGLVASLRLAGLAADHEADGETAAQLALSEPYSLIVLDIGLPGLSGFEVLRRIRAAGSAVPVLILTARDAVADRVRGLDLGADDYLLKPFAPAEFEARVRAQIRRGQGQPSPVLSCGGLALDRATGAVTLDGEPLALRRRERAVLAVLMAKAGQVVPKERLSGEVFGFDDEVAPNALELYVARLRKKLQPNGPEIRTIRGLGYLIDAG</sequence>
<reference evidence="10 11" key="1">
    <citation type="submission" date="2015-03" db="EMBL/GenBank/DDBJ databases">
        <title>Genome sequencing of Methylobacterium tarhaniae DSM 25844.</title>
        <authorList>
            <person name="Chaudhry V."/>
            <person name="Patil P.B."/>
        </authorList>
    </citation>
    <scope>NUCLEOTIDE SEQUENCE [LARGE SCALE GENOMIC DNA]</scope>
    <source>
        <strain evidence="10 11">DSM 25844</strain>
    </source>
</reference>
<feature type="DNA-binding region" description="OmpR/PhoB-type" evidence="7">
    <location>
        <begin position="124"/>
        <end position="220"/>
    </location>
</feature>
<dbReference type="InterPro" id="IPR001789">
    <property type="entry name" value="Sig_transdc_resp-reg_receiver"/>
</dbReference>
<dbReference type="FunFam" id="3.40.50.2300:FF:000002">
    <property type="entry name" value="DNA-binding response regulator PhoP"/>
    <property type="match status" value="1"/>
</dbReference>
<organism evidence="10 11">
    <name type="scientific">Methylobacterium tarhaniae</name>
    <dbReference type="NCBI Taxonomy" id="1187852"/>
    <lineage>
        <taxon>Bacteria</taxon>
        <taxon>Pseudomonadati</taxon>
        <taxon>Pseudomonadota</taxon>
        <taxon>Alphaproteobacteria</taxon>
        <taxon>Hyphomicrobiales</taxon>
        <taxon>Methylobacteriaceae</taxon>
        <taxon>Methylobacterium</taxon>
    </lineage>
</organism>
<dbReference type="Gene3D" id="6.10.250.690">
    <property type="match status" value="1"/>
</dbReference>
<evidence type="ECO:0000256" key="2">
    <source>
        <dbReference type="ARBA" id="ARBA00023012"/>
    </source>
</evidence>
<dbReference type="PROSITE" id="PS50110">
    <property type="entry name" value="RESPONSE_REGULATORY"/>
    <property type="match status" value="1"/>
</dbReference>
<dbReference type="InterPro" id="IPR011006">
    <property type="entry name" value="CheY-like_superfamily"/>
</dbReference>
<dbReference type="GO" id="GO:0005829">
    <property type="term" value="C:cytosol"/>
    <property type="evidence" value="ECO:0007669"/>
    <property type="project" value="TreeGrafter"/>
</dbReference>
<dbReference type="InterPro" id="IPR016032">
    <property type="entry name" value="Sig_transdc_resp-reg_C-effctor"/>
</dbReference>
<dbReference type="RefSeq" id="WP_048452829.1">
    <property type="nucleotide sequence ID" value="NZ_JBNNPJ010000158.1"/>
</dbReference>
<keyword evidence="1 6" id="KW-0597">Phosphoprotein</keyword>
<evidence type="ECO:0000313" key="10">
    <source>
        <dbReference type="EMBL" id="KMO36162.1"/>
    </source>
</evidence>
<keyword evidence="2" id="KW-0902">Two-component regulatory system</keyword>
<dbReference type="PANTHER" id="PTHR48111">
    <property type="entry name" value="REGULATOR OF RPOS"/>
    <property type="match status" value="1"/>
</dbReference>
<keyword evidence="4 7" id="KW-0238">DNA-binding</keyword>
<dbReference type="Pfam" id="PF00072">
    <property type="entry name" value="Response_reg"/>
    <property type="match status" value="1"/>
</dbReference>
<dbReference type="GO" id="GO:0006355">
    <property type="term" value="P:regulation of DNA-templated transcription"/>
    <property type="evidence" value="ECO:0007669"/>
    <property type="project" value="InterPro"/>
</dbReference>
<dbReference type="Gene3D" id="3.40.50.2300">
    <property type="match status" value="1"/>
</dbReference>
<evidence type="ECO:0000256" key="7">
    <source>
        <dbReference type="PROSITE-ProRule" id="PRU01091"/>
    </source>
</evidence>
<evidence type="ECO:0000256" key="3">
    <source>
        <dbReference type="ARBA" id="ARBA00023015"/>
    </source>
</evidence>
<feature type="modified residue" description="4-aspartylphosphate" evidence="6">
    <location>
        <position position="51"/>
    </location>
</feature>
<dbReference type="OrthoDB" id="9802426at2"/>
<dbReference type="InterPro" id="IPR001867">
    <property type="entry name" value="OmpR/PhoB-type_DNA-bd"/>
</dbReference>
<dbReference type="SMART" id="SM00448">
    <property type="entry name" value="REC"/>
    <property type="match status" value="1"/>
</dbReference>
<dbReference type="SMART" id="SM00862">
    <property type="entry name" value="Trans_reg_C"/>
    <property type="match status" value="1"/>
</dbReference>
<protein>
    <submittedName>
        <fullName evidence="10">Chemotaxis protein CheY</fullName>
    </submittedName>
</protein>
<feature type="domain" description="OmpR/PhoB-type" evidence="9">
    <location>
        <begin position="124"/>
        <end position="220"/>
    </location>
</feature>
<dbReference type="SUPFAM" id="SSF52172">
    <property type="entry name" value="CheY-like"/>
    <property type="match status" value="1"/>
</dbReference>
<dbReference type="Pfam" id="PF00486">
    <property type="entry name" value="Trans_reg_C"/>
    <property type="match status" value="1"/>
</dbReference>
<evidence type="ECO:0000256" key="6">
    <source>
        <dbReference type="PROSITE-ProRule" id="PRU00169"/>
    </source>
</evidence>